<feature type="region of interest" description="Disordered" evidence="1">
    <location>
        <begin position="88"/>
        <end position="109"/>
    </location>
</feature>
<feature type="transmembrane region" description="Helical" evidence="2">
    <location>
        <begin position="5"/>
        <end position="24"/>
    </location>
</feature>
<name>A0A1J4JES6_9EUKA</name>
<keyword evidence="2" id="KW-0472">Membrane</keyword>
<comment type="caution">
    <text evidence="3">The sequence shown here is derived from an EMBL/GenBank/DDBJ whole genome shotgun (WGS) entry which is preliminary data.</text>
</comment>
<evidence type="ECO:0000256" key="1">
    <source>
        <dbReference type="SAM" id="MobiDB-lite"/>
    </source>
</evidence>
<keyword evidence="4" id="KW-1185">Reference proteome</keyword>
<dbReference type="VEuPathDB" id="TrichDB:TRFO_38124"/>
<evidence type="ECO:0000256" key="2">
    <source>
        <dbReference type="SAM" id="Phobius"/>
    </source>
</evidence>
<dbReference type="OrthoDB" id="540503at2759"/>
<keyword evidence="2" id="KW-0812">Transmembrane</keyword>
<dbReference type="AlphaFoldDB" id="A0A1J4JES6"/>
<keyword evidence="2" id="KW-1133">Transmembrane helix</keyword>
<evidence type="ECO:0000313" key="3">
    <source>
        <dbReference type="EMBL" id="OHS95764.1"/>
    </source>
</evidence>
<dbReference type="RefSeq" id="XP_068348901.1">
    <property type="nucleotide sequence ID" value="XM_068511857.1"/>
</dbReference>
<dbReference type="GeneID" id="94846561"/>
<evidence type="ECO:0000313" key="4">
    <source>
        <dbReference type="Proteomes" id="UP000179807"/>
    </source>
</evidence>
<sequence length="362" mass="42629">MIGNWWCYFTVMIPILPALFFFWYTHSISAYSQYASKVDTLFSNCTTNPPSDDSTFAVVIPFPTKQVHNVMALLYIWSLPEFSPLFPPKSQNENDDENSNSVASEEQKTAAENLRKRTKLILYPVYNDSAITKAIENFIRDNEQVSKMLSDTFSSFEILPRQIEPRFDLYRRDYMHGQWIASGNTEMFYPLMTEIAPNRNITFVLYHEPDTFPLRNGWLEKVRSYAFAEDSDFWFLGSQQRQKKAFGGRIHGHMNGNSVVRVENKCARDFLTRVYKTYRFLPYDSSIMRYLVKQRNLREAQHVMRRMRYTDLIGNFAHVEVNREDILKRFPEMYLVHGKGYFTEINKILKLENFKAGLVDVE</sequence>
<gene>
    <name evidence="3" type="ORF">TRFO_38124</name>
</gene>
<reference evidence="3" key="1">
    <citation type="submission" date="2016-10" db="EMBL/GenBank/DDBJ databases">
        <authorList>
            <person name="Benchimol M."/>
            <person name="Almeida L.G."/>
            <person name="Vasconcelos A.T."/>
            <person name="Perreira-Neves A."/>
            <person name="Rosa I.A."/>
            <person name="Tasca T."/>
            <person name="Bogo M.R."/>
            <person name="de Souza W."/>
        </authorList>
    </citation>
    <scope>NUCLEOTIDE SEQUENCE [LARGE SCALE GENOMIC DNA]</scope>
    <source>
        <strain evidence="3">K</strain>
    </source>
</reference>
<organism evidence="3 4">
    <name type="scientific">Tritrichomonas foetus</name>
    <dbReference type="NCBI Taxonomy" id="1144522"/>
    <lineage>
        <taxon>Eukaryota</taxon>
        <taxon>Metamonada</taxon>
        <taxon>Parabasalia</taxon>
        <taxon>Tritrichomonadida</taxon>
        <taxon>Tritrichomonadidae</taxon>
        <taxon>Tritrichomonas</taxon>
    </lineage>
</organism>
<proteinExistence type="predicted"/>
<protein>
    <submittedName>
        <fullName evidence="3">Uncharacterized protein</fullName>
    </submittedName>
</protein>
<dbReference type="Proteomes" id="UP000179807">
    <property type="component" value="Unassembled WGS sequence"/>
</dbReference>
<dbReference type="EMBL" id="MLAK01001224">
    <property type="protein sequence ID" value="OHS95764.1"/>
    <property type="molecule type" value="Genomic_DNA"/>
</dbReference>
<accession>A0A1J4JES6</accession>